<comment type="similarity">
    <text evidence="11">Belongs to the AEBP2/jing C2H2-type zinc-finger family.</text>
</comment>
<dbReference type="InterPro" id="IPR036236">
    <property type="entry name" value="Znf_C2H2_sf"/>
</dbReference>
<keyword evidence="8" id="KW-0805">Transcription regulation</keyword>
<feature type="region of interest" description="Disordered" evidence="13">
    <location>
        <begin position="1"/>
        <end position="130"/>
    </location>
</feature>
<dbReference type="SMART" id="SM00355">
    <property type="entry name" value="ZnF_C2H2"/>
    <property type="match status" value="2"/>
</dbReference>
<dbReference type="GO" id="GO:0035098">
    <property type="term" value="C:ESC/E(Z) complex"/>
    <property type="evidence" value="ECO:0007669"/>
    <property type="project" value="TreeGrafter"/>
</dbReference>
<evidence type="ECO:0000256" key="6">
    <source>
        <dbReference type="ARBA" id="ARBA00022833"/>
    </source>
</evidence>
<dbReference type="GO" id="GO:0006325">
    <property type="term" value="P:chromatin organization"/>
    <property type="evidence" value="ECO:0007669"/>
    <property type="project" value="UniProtKB-KW"/>
</dbReference>
<evidence type="ECO:0000256" key="8">
    <source>
        <dbReference type="ARBA" id="ARBA00023015"/>
    </source>
</evidence>
<evidence type="ECO:0000256" key="2">
    <source>
        <dbReference type="ARBA" id="ARBA00022491"/>
    </source>
</evidence>
<feature type="region of interest" description="Disordered" evidence="13">
    <location>
        <begin position="739"/>
        <end position="803"/>
    </location>
</feature>
<dbReference type="PANTHER" id="PTHR46541">
    <property type="entry name" value="ZINC FINGER PROTEIN AEBP2"/>
    <property type="match status" value="1"/>
</dbReference>
<evidence type="ECO:0000256" key="11">
    <source>
        <dbReference type="ARBA" id="ARBA00037930"/>
    </source>
</evidence>
<dbReference type="GO" id="GO:0006357">
    <property type="term" value="P:regulation of transcription by RNA polymerase II"/>
    <property type="evidence" value="ECO:0007669"/>
    <property type="project" value="TreeGrafter"/>
</dbReference>
<keyword evidence="16" id="KW-1185">Reference proteome</keyword>
<dbReference type="PROSITE" id="PS00028">
    <property type="entry name" value="ZINC_FINGER_C2H2_1"/>
    <property type="match status" value="1"/>
</dbReference>
<reference evidence="15 16" key="1">
    <citation type="journal article" date="2022" name="Nat. Ecol. Evol.">
        <title>A masculinizing supergene underlies an exaggerated male reproductive morph in a spider.</title>
        <authorList>
            <person name="Hendrickx F."/>
            <person name="De Corte Z."/>
            <person name="Sonet G."/>
            <person name="Van Belleghem S.M."/>
            <person name="Kostlbacher S."/>
            <person name="Vangestel C."/>
        </authorList>
    </citation>
    <scope>NUCLEOTIDE SEQUENCE [LARGE SCALE GENOMIC DNA]</scope>
    <source>
        <strain evidence="15">W744_W776</strain>
    </source>
</reference>
<name>A0AAV6V0K3_9ARAC</name>
<sequence length="803" mass="90395">MIFPWIKSVATTSGVESSGSEPGSPSRPVTPMPPLPTHHHPPYDECIRAHDSEDSGLGPSPAKSVLGGRPGSPVSPIQFGSRCSDDSLLDLSPRTDNSYESEDNPKTDDAFYDGEDEDDLENDVPKSPPFKFLLSNNKDLRQFQSLSNSPMSTDEEDIQHFKTLEDPFRCGTTTTGPQPTKFPSPLVVTNFRCSGPTTNDDHGFRLCSPKDTSETFFDEQARQQEENSDKLKDILLKKHISQQKVVSSEVPEKLDDIFVNNYLNQQQICGELPTTNQTDKKNDHQVTKQQNVDSLTGHLQPECCDGVPSSNNQTDKLENHFLQNHLNRQLSNNRVSLNSLTDKSSNHSIQNHLNQQQISDVSNNRTDKLNSHVLQNHLNQQQPSNDELCTTNRTDKLSNHITQKLSNHRQSCSEQPSNNETDKLNSNFSHNHQNSRDIPQSNQTSDNFLQNHLNKQQNSEAELPSTDHFPASSSTDKQSDHHSFLQDHRRLNPKVVLIRSNLCGNYVEESSSSSSSRQSNSSHCSQSVTAPATSLDDGACKWLHCERSADANTKTTDLVDHIRQCHVREQSEEDGKSFVCLWVGCKVYDRPSSSRTWLERHVLLHGGSKPFRCIVDGCRQRFGSELVLERHVNSHFPQRTRGSALGQHCRKKNRHKHRKRPTSNKSKDFIDDATMEHVRHNLFLLSSVEGMNGPSSAITFHSNVIGRKMDNFGKVHLLLHWSPEDMLASRFLDPSIRDGLQPRKNHSSLKTTSECASAPLHGTPSQDVFLATTGKTQEEMKSSKFHAKHKKRLNKRLDPQDPR</sequence>
<evidence type="ECO:0000256" key="9">
    <source>
        <dbReference type="ARBA" id="ARBA00023163"/>
    </source>
</evidence>
<keyword evidence="2" id="KW-0678">Repressor</keyword>
<dbReference type="AlphaFoldDB" id="A0AAV6V0K3"/>
<keyword evidence="5 12" id="KW-0863">Zinc-finger</keyword>
<feature type="compositionally biased region" description="Basic residues" evidence="13">
    <location>
        <begin position="783"/>
        <end position="794"/>
    </location>
</feature>
<evidence type="ECO:0000256" key="7">
    <source>
        <dbReference type="ARBA" id="ARBA00022853"/>
    </source>
</evidence>
<keyword evidence="3" id="KW-0479">Metal-binding</keyword>
<organism evidence="15 16">
    <name type="scientific">Oedothorax gibbosus</name>
    <dbReference type="NCBI Taxonomy" id="931172"/>
    <lineage>
        <taxon>Eukaryota</taxon>
        <taxon>Metazoa</taxon>
        <taxon>Ecdysozoa</taxon>
        <taxon>Arthropoda</taxon>
        <taxon>Chelicerata</taxon>
        <taxon>Arachnida</taxon>
        <taxon>Araneae</taxon>
        <taxon>Araneomorphae</taxon>
        <taxon>Entelegynae</taxon>
        <taxon>Araneoidea</taxon>
        <taxon>Linyphiidae</taxon>
        <taxon>Erigoninae</taxon>
        <taxon>Oedothorax</taxon>
    </lineage>
</organism>
<dbReference type="PANTHER" id="PTHR46541:SF1">
    <property type="entry name" value="ZINC FINGER PROTEIN AEBP2"/>
    <property type="match status" value="1"/>
</dbReference>
<feature type="domain" description="C2H2-type" evidence="14">
    <location>
        <begin position="611"/>
        <end position="640"/>
    </location>
</feature>
<dbReference type="Gene3D" id="3.30.160.60">
    <property type="entry name" value="Classic Zinc Finger"/>
    <property type="match status" value="1"/>
</dbReference>
<feature type="compositionally biased region" description="Low complexity" evidence="13">
    <location>
        <begin position="8"/>
        <end position="27"/>
    </location>
</feature>
<proteinExistence type="inferred from homology"/>
<feature type="region of interest" description="Disordered" evidence="13">
    <location>
        <begin position="509"/>
        <end position="532"/>
    </location>
</feature>
<accession>A0AAV6V0K3</accession>
<keyword evidence="10" id="KW-0539">Nucleus</keyword>
<evidence type="ECO:0000259" key="14">
    <source>
        <dbReference type="PROSITE" id="PS50157"/>
    </source>
</evidence>
<keyword evidence="9" id="KW-0804">Transcription</keyword>
<evidence type="ECO:0000313" key="16">
    <source>
        <dbReference type="Proteomes" id="UP000827092"/>
    </source>
</evidence>
<feature type="compositionally biased region" description="Basic residues" evidence="13">
    <location>
        <begin position="648"/>
        <end position="662"/>
    </location>
</feature>
<comment type="caution">
    <text evidence="15">The sequence shown here is derived from an EMBL/GenBank/DDBJ whole genome shotgun (WGS) entry which is preliminary data.</text>
</comment>
<evidence type="ECO:0000256" key="4">
    <source>
        <dbReference type="ARBA" id="ARBA00022737"/>
    </source>
</evidence>
<dbReference type="Proteomes" id="UP000827092">
    <property type="component" value="Unassembled WGS sequence"/>
</dbReference>
<keyword evidence="4" id="KW-0677">Repeat</keyword>
<feature type="compositionally biased region" description="Low complexity" evidence="13">
    <location>
        <begin position="510"/>
        <end position="527"/>
    </location>
</feature>
<evidence type="ECO:0000256" key="3">
    <source>
        <dbReference type="ARBA" id="ARBA00022723"/>
    </source>
</evidence>
<evidence type="ECO:0000256" key="10">
    <source>
        <dbReference type="ARBA" id="ARBA00023242"/>
    </source>
</evidence>
<evidence type="ECO:0000256" key="13">
    <source>
        <dbReference type="SAM" id="MobiDB-lite"/>
    </source>
</evidence>
<feature type="compositionally biased region" description="Basic and acidic residues" evidence="13">
    <location>
        <begin position="477"/>
        <end position="488"/>
    </location>
</feature>
<dbReference type="Pfam" id="PF26014">
    <property type="entry name" value="SH3_AEBP2_C"/>
    <property type="match status" value="1"/>
</dbReference>
<dbReference type="GO" id="GO:0008270">
    <property type="term" value="F:zinc ion binding"/>
    <property type="evidence" value="ECO:0007669"/>
    <property type="project" value="UniProtKB-KW"/>
</dbReference>
<feature type="compositionally biased region" description="Acidic residues" evidence="13">
    <location>
        <begin position="110"/>
        <end position="122"/>
    </location>
</feature>
<dbReference type="InterPro" id="IPR059034">
    <property type="entry name" value="SH3_AEBP2_C"/>
</dbReference>
<protein>
    <recommendedName>
        <fullName evidence="14">C2H2-type domain-containing protein</fullName>
    </recommendedName>
</protein>
<comment type="subcellular location">
    <subcellularLocation>
        <location evidence="1">Nucleus</location>
    </subcellularLocation>
</comment>
<dbReference type="EMBL" id="JAFNEN010000213">
    <property type="protein sequence ID" value="KAG8189512.1"/>
    <property type="molecule type" value="Genomic_DNA"/>
</dbReference>
<dbReference type="InterPro" id="IPR052130">
    <property type="entry name" value="AEBP2/jing_C2H2-ZnF"/>
</dbReference>
<keyword evidence="7" id="KW-0156">Chromatin regulator</keyword>
<feature type="compositionally biased region" description="Polar residues" evidence="13">
    <location>
        <begin position="403"/>
        <end position="460"/>
    </location>
</feature>
<evidence type="ECO:0000256" key="5">
    <source>
        <dbReference type="ARBA" id="ARBA00022771"/>
    </source>
</evidence>
<feature type="region of interest" description="Disordered" evidence="13">
    <location>
        <begin position="403"/>
        <end position="488"/>
    </location>
</feature>
<keyword evidence="6" id="KW-0862">Zinc</keyword>
<evidence type="ECO:0000313" key="15">
    <source>
        <dbReference type="EMBL" id="KAG8189512.1"/>
    </source>
</evidence>
<dbReference type="InterPro" id="IPR013087">
    <property type="entry name" value="Znf_C2H2_type"/>
</dbReference>
<dbReference type="SUPFAM" id="SSF57667">
    <property type="entry name" value="beta-beta-alpha zinc fingers"/>
    <property type="match status" value="1"/>
</dbReference>
<evidence type="ECO:0000256" key="1">
    <source>
        <dbReference type="ARBA" id="ARBA00004123"/>
    </source>
</evidence>
<feature type="region of interest" description="Disordered" evidence="13">
    <location>
        <begin position="639"/>
        <end position="667"/>
    </location>
</feature>
<dbReference type="PROSITE" id="PS50157">
    <property type="entry name" value="ZINC_FINGER_C2H2_2"/>
    <property type="match status" value="1"/>
</dbReference>
<feature type="compositionally biased region" description="Basic and acidic residues" evidence="13">
    <location>
        <begin position="41"/>
        <end position="53"/>
    </location>
</feature>
<gene>
    <name evidence="15" type="ORF">JTE90_008474</name>
</gene>
<evidence type="ECO:0000256" key="12">
    <source>
        <dbReference type="PROSITE-ProRule" id="PRU00042"/>
    </source>
</evidence>